<keyword evidence="3" id="KW-1185">Reference proteome</keyword>
<evidence type="ECO:0000256" key="1">
    <source>
        <dbReference type="SAM" id="Phobius"/>
    </source>
</evidence>
<comment type="caution">
    <text evidence="2">The sequence shown here is derived from an EMBL/GenBank/DDBJ whole genome shotgun (WGS) entry which is preliminary data.</text>
</comment>
<dbReference type="RefSeq" id="WP_337719075.1">
    <property type="nucleotide sequence ID" value="NZ_JBBEGL010000020.1"/>
</dbReference>
<dbReference type="EMBL" id="JBBEGL010000020">
    <property type="protein sequence ID" value="MEJ2890875.1"/>
    <property type="molecule type" value="Genomic_DNA"/>
</dbReference>
<proteinExistence type="predicted"/>
<accession>A0ABU8NEN9</accession>
<evidence type="ECO:0000313" key="3">
    <source>
        <dbReference type="Proteomes" id="UP001370100"/>
    </source>
</evidence>
<feature type="transmembrane region" description="Helical" evidence="1">
    <location>
        <begin position="93"/>
        <end position="110"/>
    </location>
</feature>
<name>A0ABU8NEN9_9PSEU</name>
<feature type="transmembrane region" description="Helical" evidence="1">
    <location>
        <begin position="70"/>
        <end position="87"/>
    </location>
</feature>
<gene>
    <name evidence="2" type="ORF">WCD41_30760</name>
</gene>
<evidence type="ECO:0000313" key="2">
    <source>
        <dbReference type="EMBL" id="MEJ2890875.1"/>
    </source>
</evidence>
<reference evidence="2 3" key="1">
    <citation type="submission" date="2024-03" db="EMBL/GenBank/DDBJ databases">
        <title>Actinomycetospora sp. OC33-EN06, a novel actinomycete isolated from wild orchid (Aerides multiflora).</title>
        <authorList>
            <person name="Suriyachadkun C."/>
        </authorList>
    </citation>
    <scope>NUCLEOTIDE SEQUENCE [LARGE SCALE GENOMIC DNA]</scope>
    <source>
        <strain evidence="2 3">OC33-EN06</strain>
    </source>
</reference>
<evidence type="ECO:0008006" key="4">
    <source>
        <dbReference type="Google" id="ProtNLM"/>
    </source>
</evidence>
<keyword evidence="1" id="KW-0472">Membrane</keyword>
<organism evidence="2 3">
    <name type="scientific">Actinomycetospora aeridis</name>
    <dbReference type="NCBI Taxonomy" id="3129231"/>
    <lineage>
        <taxon>Bacteria</taxon>
        <taxon>Bacillati</taxon>
        <taxon>Actinomycetota</taxon>
        <taxon>Actinomycetes</taxon>
        <taxon>Pseudonocardiales</taxon>
        <taxon>Pseudonocardiaceae</taxon>
        <taxon>Actinomycetospora</taxon>
    </lineage>
</organism>
<dbReference type="Proteomes" id="UP001370100">
    <property type="component" value="Unassembled WGS sequence"/>
</dbReference>
<keyword evidence="1" id="KW-0812">Transmembrane</keyword>
<keyword evidence="1" id="KW-1133">Transmembrane helix</keyword>
<protein>
    <recommendedName>
        <fullName evidence="4">DUF3040 domain-containing protein</fullName>
    </recommendedName>
</protein>
<sequence>MGKRANIRSTARNTAALMEHAERDELVARGLLPSTASVADAQAKQREMVAERRATVQREAEDNASPKTQLLVGAVISVPLIVLAIVFSSAVLGWIAAIVTGASLLALLTSSNDANRRDSREAAESET</sequence>